<dbReference type="GO" id="GO:0005524">
    <property type="term" value="F:ATP binding"/>
    <property type="evidence" value="ECO:0007669"/>
    <property type="project" value="UniProtKB-UniRule"/>
</dbReference>
<dbReference type="HAMAP" id="MF_01987">
    <property type="entry name" value="Ribokinase"/>
    <property type="match status" value="1"/>
</dbReference>
<sequence>MKKIAVIGSLNMDLVVNVEKMPKVGQTVIGSNFKEVPGGKGANQAVAMARLGGKVYMIGKVGNDGFGKTLIDSLKKDEINVDYIKKEENTPTGVALITVNKDADNSIVVAPGANYKLSKEDIDDSIKVLEECSIVVLQLETPIDTVKYVLEKSKSLNKYTILNPAPAIKLEDEIIKHVDLLTPNETELEILSGVEIKKEEDILIAAKVLIDKGVKELIVTLGEKGSLYINKDTYKMHKSYKVKAVDTTAAGDSFTGAIAVALVNKKNIEESIDFASKVGALSVTKEGAQSSLPYLKEVIDFKGE</sequence>
<organism evidence="16 17">
    <name type="scientific">Tepidibacter formicigenes DSM 15518</name>
    <dbReference type="NCBI Taxonomy" id="1123349"/>
    <lineage>
        <taxon>Bacteria</taxon>
        <taxon>Bacillati</taxon>
        <taxon>Bacillota</taxon>
        <taxon>Clostridia</taxon>
        <taxon>Peptostreptococcales</taxon>
        <taxon>Peptostreptococcaceae</taxon>
        <taxon>Tepidibacter</taxon>
    </lineage>
</organism>
<feature type="binding site" evidence="13">
    <location>
        <begin position="11"/>
        <end position="13"/>
    </location>
    <ligand>
        <name>substrate</name>
    </ligand>
</feature>
<keyword evidence="12 13" id="KW-0119">Carbohydrate metabolism</keyword>
<dbReference type="InterPro" id="IPR029056">
    <property type="entry name" value="Ribokinase-like"/>
</dbReference>
<keyword evidence="4 13" id="KW-0963">Cytoplasm</keyword>
<comment type="similarity">
    <text evidence="13">Belongs to the carbohydrate kinase PfkB family. Ribokinase subfamily.</text>
</comment>
<protein>
    <recommendedName>
        <fullName evidence="3 13">Ribokinase</fullName>
        <shortName evidence="13">RK</shortName>
        <ecNumber evidence="2 13">2.7.1.15</ecNumber>
    </recommendedName>
</protein>
<dbReference type="PROSITE" id="PS00583">
    <property type="entry name" value="PFKB_KINASES_1"/>
    <property type="match status" value="1"/>
</dbReference>
<dbReference type="AlphaFoldDB" id="A0A1M6MBJ1"/>
<comment type="catalytic activity">
    <reaction evidence="14">
        <text>D-tagatofuranose 6-phosphate + ATP = D-tagatofuranose 1,6-bisphosphate + ADP + H(+)</text>
        <dbReference type="Rhea" id="RHEA:12420"/>
        <dbReference type="ChEBI" id="CHEBI:15378"/>
        <dbReference type="ChEBI" id="CHEBI:30616"/>
        <dbReference type="ChEBI" id="CHEBI:58694"/>
        <dbReference type="ChEBI" id="CHEBI:58695"/>
        <dbReference type="ChEBI" id="CHEBI:456216"/>
        <dbReference type="EC" id="2.7.1.144"/>
    </reaction>
</comment>
<dbReference type="UniPathway" id="UPA00916">
    <property type="reaction ID" value="UER00889"/>
</dbReference>
<feature type="binding site" evidence="13">
    <location>
        <position position="282"/>
    </location>
    <ligand>
        <name>K(+)</name>
        <dbReference type="ChEBI" id="CHEBI:29103"/>
    </ligand>
</feature>
<evidence type="ECO:0000256" key="9">
    <source>
        <dbReference type="ARBA" id="ARBA00022840"/>
    </source>
</evidence>
<feature type="binding site" evidence="13">
    <location>
        <position position="246"/>
    </location>
    <ligand>
        <name>K(+)</name>
        <dbReference type="ChEBI" id="CHEBI:29103"/>
    </ligand>
</feature>
<dbReference type="PIRSF" id="PIRSF000535">
    <property type="entry name" value="1PFK/6PFK/LacC"/>
    <property type="match status" value="1"/>
</dbReference>
<dbReference type="CDD" id="cd01174">
    <property type="entry name" value="ribokinase"/>
    <property type="match status" value="1"/>
</dbReference>
<dbReference type="GO" id="GO:2001059">
    <property type="term" value="P:D-tagatose 6-phosphate catabolic process"/>
    <property type="evidence" value="ECO:0007669"/>
    <property type="project" value="UniProtKB-UniPathway"/>
</dbReference>
<comment type="caution">
    <text evidence="13">Lacks conserved residue(s) required for the propagation of feature annotation.</text>
</comment>
<dbReference type="STRING" id="1123349.SAMN02744037_00894"/>
<comment type="function">
    <text evidence="13">Catalyzes the phosphorylation of ribose at O-5 in a reaction requiring ATP and magnesium. The resulting D-ribose-5-phosphate can then be used either for sythesis of nucleotides, histidine, and tryptophan, or as a component of the pentose phosphate pathway.</text>
</comment>
<keyword evidence="14" id="KW-0423">Lactose metabolism</keyword>
<dbReference type="EMBL" id="FRAE01000014">
    <property type="protein sequence ID" value="SHJ80804.1"/>
    <property type="molecule type" value="Genomic_DNA"/>
</dbReference>
<dbReference type="GO" id="GO:0005988">
    <property type="term" value="P:lactose metabolic process"/>
    <property type="evidence" value="ECO:0007669"/>
    <property type="project" value="UniProtKB-KW"/>
</dbReference>
<comment type="pathway">
    <text evidence="14">Carbohydrate metabolism; D-tagatose 6-phosphate degradation; D-glyceraldehyde 3-phosphate and glycerone phosphate from D-tagatose 6-phosphate: step 1/2.</text>
</comment>
<comment type="similarity">
    <text evidence="14">Belongs to the carbohydrate kinase PfkB family. LacC subfamily.</text>
</comment>
<comment type="subcellular location">
    <subcellularLocation>
        <location evidence="13">Cytoplasm</location>
    </subcellularLocation>
</comment>
<dbReference type="GO" id="GO:0005829">
    <property type="term" value="C:cytosol"/>
    <property type="evidence" value="ECO:0007669"/>
    <property type="project" value="TreeGrafter"/>
</dbReference>
<feature type="binding site" evidence="13">
    <location>
        <begin position="251"/>
        <end position="252"/>
    </location>
    <ligand>
        <name>ATP</name>
        <dbReference type="ChEBI" id="CHEBI:30616"/>
    </ligand>
</feature>
<keyword evidence="8 13" id="KW-0418">Kinase</keyword>
<dbReference type="RefSeq" id="WP_072887656.1">
    <property type="nucleotide sequence ID" value="NZ_FRAE01000014.1"/>
</dbReference>
<feature type="binding site" evidence="13">
    <location>
        <position position="287"/>
    </location>
    <ligand>
        <name>K(+)</name>
        <dbReference type="ChEBI" id="CHEBI:29103"/>
    </ligand>
</feature>
<dbReference type="Pfam" id="PF00294">
    <property type="entry name" value="PfkB"/>
    <property type="match status" value="1"/>
</dbReference>
<dbReference type="UniPathway" id="UPA00704">
    <property type="reaction ID" value="UER00715"/>
</dbReference>
<feature type="binding site" evidence="13">
    <location>
        <begin position="39"/>
        <end position="43"/>
    </location>
    <ligand>
        <name>substrate</name>
    </ligand>
</feature>
<evidence type="ECO:0000256" key="3">
    <source>
        <dbReference type="ARBA" id="ARBA00016943"/>
    </source>
</evidence>
<comment type="catalytic activity">
    <reaction evidence="13">
        <text>D-ribose + ATP = D-ribose 5-phosphate + ADP + H(+)</text>
        <dbReference type="Rhea" id="RHEA:13697"/>
        <dbReference type="ChEBI" id="CHEBI:15378"/>
        <dbReference type="ChEBI" id="CHEBI:30616"/>
        <dbReference type="ChEBI" id="CHEBI:47013"/>
        <dbReference type="ChEBI" id="CHEBI:78346"/>
        <dbReference type="ChEBI" id="CHEBI:456216"/>
        <dbReference type="EC" id="2.7.1.15"/>
    </reaction>
</comment>
<dbReference type="InterPro" id="IPR002139">
    <property type="entry name" value="Ribo/fructo_kinase"/>
</dbReference>
<keyword evidence="17" id="KW-1185">Reference proteome</keyword>
<feature type="binding site" evidence="13">
    <location>
        <begin position="220"/>
        <end position="225"/>
    </location>
    <ligand>
        <name>ATP</name>
        <dbReference type="ChEBI" id="CHEBI:30616"/>
    </ligand>
</feature>
<evidence type="ECO:0000256" key="14">
    <source>
        <dbReference type="PIRNR" id="PIRNR000535"/>
    </source>
</evidence>
<dbReference type="GO" id="GO:0004747">
    <property type="term" value="F:ribokinase activity"/>
    <property type="evidence" value="ECO:0007669"/>
    <property type="project" value="UniProtKB-UniRule"/>
</dbReference>
<feature type="binding site" evidence="13">
    <location>
        <position position="140"/>
    </location>
    <ligand>
        <name>substrate</name>
    </ligand>
</feature>
<evidence type="ECO:0000256" key="6">
    <source>
        <dbReference type="ARBA" id="ARBA00022723"/>
    </source>
</evidence>
<evidence type="ECO:0000256" key="8">
    <source>
        <dbReference type="ARBA" id="ARBA00022777"/>
    </source>
</evidence>
<dbReference type="InterPro" id="IPR017583">
    <property type="entry name" value="Tagatose/fructose_Pkinase"/>
</dbReference>
<dbReference type="GO" id="GO:0019303">
    <property type="term" value="P:D-ribose catabolic process"/>
    <property type="evidence" value="ECO:0007669"/>
    <property type="project" value="UniProtKB-UniRule"/>
</dbReference>
<accession>A0A1M6MBJ1</accession>
<comment type="similarity">
    <text evidence="1">Belongs to the carbohydrate kinase pfkB family.</text>
</comment>
<feature type="binding site" evidence="13">
    <location>
        <position position="252"/>
    </location>
    <ligand>
        <name>substrate</name>
    </ligand>
</feature>
<evidence type="ECO:0000256" key="7">
    <source>
        <dbReference type="ARBA" id="ARBA00022741"/>
    </source>
</evidence>
<keyword evidence="9 13" id="KW-0067">ATP-binding</keyword>
<dbReference type="OrthoDB" id="9775849at2"/>
<evidence type="ECO:0000256" key="11">
    <source>
        <dbReference type="ARBA" id="ARBA00022958"/>
    </source>
</evidence>
<gene>
    <name evidence="13" type="primary">rbsK</name>
    <name evidence="16" type="ORF">SAMN02744037_00894</name>
</gene>
<dbReference type="PRINTS" id="PR00990">
    <property type="entry name" value="RIBOKINASE"/>
</dbReference>
<keyword evidence="11 13" id="KW-0630">Potassium</keyword>
<evidence type="ECO:0000259" key="15">
    <source>
        <dbReference type="Pfam" id="PF00294"/>
    </source>
</evidence>
<keyword evidence="6 13" id="KW-0479">Metal-binding</keyword>
<keyword evidence="10 13" id="KW-0460">Magnesium</keyword>
<evidence type="ECO:0000256" key="5">
    <source>
        <dbReference type="ARBA" id="ARBA00022679"/>
    </source>
</evidence>
<feature type="binding site" evidence="13">
    <location>
        <position position="291"/>
    </location>
    <ligand>
        <name>K(+)</name>
        <dbReference type="ChEBI" id="CHEBI:29103"/>
    </ligand>
</feature>
<evidence type="ECO:0000256" key="1">
    <source>
        <dbReference type="ARBA" id="ARBA00005380"/>
    </source>
</evidence>
<feature type="binding site" evidence="13">
    <location>
        <position position="184"/>
    </location>
    <ligand>
        <name>ATP</name>
        <dbReference type="ChEBI" id="CHEBI:30616"/>
    </ligand>
</feature>
<dbReference type="NCBIfam" id="TIGR02152">
    <property type="entry name" value="D_ribokin_bact"/>
    <property type="match status" value="1"/>
</dbReference>
<keyword evidence="5 13" id="KW-0808">Transferase</keyword>
<dbReference type="PROSITE" id="PS00584">
    <property type="entry name" value="PFKB_KINASES_2"/>
    <property type="match status" value="1"/>
</dbReference>
<dbReference type="Proteomes" id="UP000242497">
    <property type="component" value="Unassembled WGS sequence"/>
</dbReference>
<dbReference type="PANTHER" id="PTHR10584:SF166">
    <property type="entry name" value="RIBOKINASE"/>
    <property type="match status" value="1"/>
</dbReference>
<dbReference type="InterPro" id="IPR002173">
    <property type="entry name" value="Carboh/pur_kinase_PfkB_CS"/>
</dbReference>
<dbReference type="SUPFAM" id="SSF53613">
    <property type="entry name" value="Ribokinase-like"/>
    <property type="match status" value="1"/>
</dbReference>
<dbReference type="PANTHER" id="PTHR10584">
    <property type="entry name" value="SUGAR KINASE"/>
    <property type="match status" value="1"/>
</dbReference>
<comment type="subunit">
    <text evidence="13">Homodimer.</text>
</comment>
<evidence type="ECO:0000256" key="13">
    <source>
        <dbReference type="HAMAP-Rule" id="MF_01987"/>
    </source>
</evidence>
<keyword evidence="7 13" id="KW-0547">Nucleotide-binding</keyword>
<feature type="domain" description="Carbohydrate kinase PfkB" evidence="15">
    <location>
        <begin position="1"/>
        <end position="293"/>
    </location>
</feature>
<dbReference type="FunFam" id="3.40.1190.20:FF:000012">
    <property type="entry name" value="Ribokinase"/>
    <property type="match status" value="1"/>
</dbReference>
<reference evidence="17" key="1">
    <citation type="submission" date="2016-11" db="EMBL/GenBank/DDBJ databases">
        <authorList>
            <person name="Varghese N."/>
            <person name="Submissions S."/>
        </authorList>
    </citation>
    <scope>NUCLEOTIDE SEQUENCE [LARGE SCALE GENOMIC DNA]</scope>
    <source>
        <strain evidence="17">DSM 15518</strain>
    </source>
</reference>
<comment type="cofactor">
    <cofactor evidence="13">
        <name>Mg(2+)</name>
        <dbReference type="ChEBI" id="CHEBI:18420"/>
    </cofactor>
    <text evidence="13">Requires a divalent cation, most likely magnesium in vivo, as an electrophilic catalyst to aid phosphoryl group transfer. It is the chelate of the metal and the nucleotide that is the actual substrate.</text>
</comment>
<name>A0A1M6MBJ1_9FIRM</name>
<proteinExistence type="inferred from homology"/>
<feature type="binding site" evidence="13">
    <location>
        <position position="285"/>
    </location>
    <ligand>
        <name>K(+)</name>
        <dbReference type="ChEBI" id="CHEBI:29103"/>
    </ligand>
</feature>
<comment type="pathway">
    <text evidence="13">Carbohydrate metabolism; D-ribose degradation; D-ribose 5-phosphate from beta-D-ribopyranose: step 2/2.</text>
</comment>
<evidence type="ECO:0000313" key="16">
    <source>
        <dbReference type="EMBL" id="SHJ80804.1"/>
    </source>
</evidence>
<feature type="active site" description="Proton acceptor" evidence="13">
    <location>
        <position position="252"/>
    </location>
</feature>
<evidence type="ECO:0000256" key="10">
    <source>
        <dbReference type="ARBA" id="ARBA00022842"/>
    </source>
</evidence>
<dbReference type="InterPro" id="IPR011877">
    <property type="entry name" value="Ribokinase"/>
</dbReference>
<dbReference type="GO" id="GO:0009024">
    <property type="term" value="F:tagatose-6-phosphate kinase activity"/>
    <property type="evidence" value="ECO:0007669"/>
    <property type="project" value="UniProtKB-EC"/>
</dbReference>
<dbReference type="GO" id="GO:0046872">
    <property type="term" value="F:metal ion binding"/>
    <property type="evidence" value="ECO:0007669"/>
    <property type="project" value="UniProtKB-KW"/>
</dbReference>
<evidence type="ECO:0000256" key="2">
    <source>
        <dbReference type="ARBA" id="ARBA00012035"/>
    </source>
</evidence>
<feature type="binding site" evidence="13">
    <location>
        <position position="248"/>
    </location>
    <ligand>
        <name>K(+)</name>
        <dbReference type="ChEBI" id="CHEBI:29103"/>
    </ligand>
</feature>
<dbReference type="EC" id="2.7.1.15" evidence="2 13"/>
<dbReference type="InterPro" id="IPR011611">
    <property type="entry name" value="PfkB_dom"/>
</dbReference>
<evidence type="ECO:0000256" key="12">
    <source>
        <dbReference type="ARBA" id="ARBA00023277"/>
    </source>
</evidence>
<comment type="activity regulation">
    <text evidence="13">Activated by a monovalent cation that binds near, but not in, the active site. The most likely occupant of the site in vivo is potassium. Ion binding induces a conformational change that may alter substrate affinity.</text>
</comment>
<evidence type="ECO:0000256" key="4">
    <source>
        <dbReference type="ARBA" id="ARBA00022490"/>
    </source>
</evidence>
<dbReference type="Gene3D" id="3.40.1190.20">
    <property type="match status" value="1"/>
</dbReference>
<evidence type="ECO:0000313" key="17">
    <source>
        <dbReference type="Proteomes" id="UP000242497"/>
    </source>
</evidence>